<evidence type="ECO:0000259" key="1">
    <source>
        <dbReference type="PROSITE" id="PS51186"/>
    </source>
</evidence>
<dbReference type="PANTHER" id="PTHR43072:SF60">
    <property type="entry name" value="L-2,4-DIAMINOBUTYRIC ACID ACETYLTRANSFERASE"/>
    <property type="match status" value="1"/>
</dbReference>
<dbReference type="PROSITE" id="PS51186">
    <property type="entry name" value="GNAT"/>
    <property type="match status" value="1"/>
</dbReference>
<dbReference type="KEGG" id="paun:MJA45_16090"/>
<dbReference type="EMBL" id="CP130318">
    <property type="protein sequence ID" value="WNQ09163.1"/>
    <property type="molecule type" value="Genomic_DNA"/>
</dbReference>
<name>A0AA96RDJ3_9BACL</name>
<feature type="domain" description="N-acetyltransferase" evidence="1">
    <location>
        <begin position="121"/>
        <end position="252"/>
    </location>
</feature>
<dbReference type="RefSeq" id="WP_315602932.1">
    <property type="nucleotide sequence ID" value="NZ_CP130318.1"/>
</dbReference>
<dbReference type="CDD" id="cd04301">
    <property type="entry name" value="NAT_SF"/>
    <property type="match status" value="1"/>
</dbReference>
<dbReference type="PANTHER" id="PTHR43072">
    <property type="entry name" value="N-ACETYLTRANSFERASE"/>
    <property type="match status" value="1"/>
</dbReference>
<proteinExistence type="predicted"/>
<accession>A0AA96RDJ3</accession>
<gene>
    <name evidence="2" type="ORF">MJA45_16090</name>
</gene>
<protein>
    <submittedName>
        <fullName evidence="2">GNAT family N-acetyltransferase</fullName>
    </submittedName>
</protein>
<dbReference type="Gene3D" id="3.40.630.30">
    <property type="match status" value="1"/>
</dbReference>
<dbReference type="InterPro" id="IPR000182">
    <property type="entry name" value="GNAT_dom"/>
</dbReference>
<sequence length="252" mass="29086">MRRPDMFRKIERMAARTWPPEKEVELGAWRLRASRGVTKRANSVLTAGDYPEGDWLAAAEAFYREQGLPSQFQVSSGSPEGLDAHLEQLGYEKIVPCWVMTARTETINRNLGRSTAGFETDIQMDMQEEWLDRFLDMEEFPDSRRPVYERMFRSIQPTKGFFLVLLEGETVGMAAAVAEDGWAGWINVVADQRYRRMGIGTEIARALTQWSLAQGAEHTYLQVIEDNEPAVRLYRKAGFERLYDYHYRVKSE</sequence>
<evidence type="ECO:0000313" key="3">
    <source>
        <dbReference type="Proteomes" id="UP001305702"/>
    </source>
</evidence>
<dbReference type="Pfam" id="PF00583">
    <property type="entry name" value="Acetyltransf_1"/>
    <property type="match status" value="1"/>
</dbReference>
<dbReference type="AlphaFoldDB" id="A0AA96RDJ3"/>
<reference evidence="2 3" key="1">
    <citation type="submission" date="2022-02" db="EMBL/GenBank/DDBJ databases">
        <title>Paenibacillus sp. MBLB1776 Whole Genome Shotgun Sequencing.</title>
        <authorList>
            <person name="Hwang C.Y."/>
            <person name="Cho E.-S."/>
            <person name="Seo M.-J."/>
        </authorList>
    </citation>
    <scope>NUCLEOTIDE SEQUENCE [LARGE SCALE GENOMIC DNA]</scope>
    <source>
        <strain evidence="2 3">MBLB1776</strain>
    </source>
</reference>
<dbReference type="GO" id="GO:0016747">
    <property type="term" value="F:acyltransferase activity, transferring groups other than amino-acyl groups"/>
    <property type="evidence" value="ECO:0007669"/>
    <property type="project" value="InterPro"/>
</dbReference>
<dbReference type="Proteomes" id="UP001305702">
    <property type="component" value="Chromosome"/>
</dbReference>
<dbReference type="SUPFAM" id="SSF55729">
    <property type="entry name" value="Acyl-CoA N-acyltransferases (Nat)"/>
    <property type="match status" value="1"/>
</dbReference>
<evidence type="ECO:0000313" key="2">
    <source>
        <dbReference type="EMBL" id="WNQ09163.1"/>
    </source>
</evidence>
<keyword evidence="3" id="KW-1185">Reference proteome</keyword>
<dbReference type="InterPro" id="IPR016181">
    <property type="entry name" value="Acyl_CoA_acyltransferase"/>
</dbReference>
<organism evidence="2 3">
    <name type="scientific">Paenibacillus aurantius</name>
    <dbReference type="NCBI Taxonomy" id="2918900"/>
    <lineage>
        <taxon>Bacteria</taxon>
        <taxon>Bacillati</taxon>
        <taxon>Bacillota</taxon>
        <taxon>Bacilli</taxon>
        <taxon>Bacillales</taxon>
        <taxon>Paenibacillaceae</taxon>
        <taxon>Paenibacillus</taxon>
    </lineage>
</organism>